<keyword evidence="1" id="KW-0812">Transmembrane</keyword>
<proteinExistence type="predicted"/>
<dbReference type="SUPFAM" id="SSF52087">
    <property type="entry name" value="CRAL/TRIO domain"/>
    <property type="match status" value="1"/>
</dbReference>
<reference evidence="3 4" key="1">
    <citation type="submission" date="2013-07" db="EMBL/GenBank/DDBJ databases">
        <authorList>
            <person name="Stoco P.H."/>
            <person name="Wagner G."/>
            <person name="Gerber A."/>
            <person name="Zaha A."/>
            <person name="Thompson C."/>
            <person name="Bartholomeu D.C."/>
            <person name="Luckemeyer D.D."/>
            <person name="Bahia D."/>
            <person name="Loreto E."/>
            <person name="Prestes E.B."/>
            <person name="Lima F.M."/>
            <person name="Rodrigues-Luiz G."/>
            <person name="Vallejo G.A."/>
            <person name="Filho J.F."/>
            <person name="Monteiro K.M."/>
            <person name="Tyler K.M."/>
            <person name="de Almeida L.G."/>
            <person name="Ortiz M.F."/>
            <person name="Siervo M.A."/>
            <person name="de Moraes M.H."/>
            <person name="Cunha O.L."/>
            <person name="Mendonca-Neto R."/>
            <person name="Silva R."/>
            <person name="Teixeira S.M."/>
            <person name="Murta S.M."/>
            <person name="Sincero T.C."/>
            <person name="Mendes T.A."/>
            <person name="Urmenyi T.P."/>
            <person name="Silva V.G."/>
            <person name="da Rocha W.D."/>
            <person name="Andersson B."/>
            <person name="Romanha A.J."/>
            <person name="Steindel M."/>
            <person name="de Vasconcelos A.T."/>
            <person name="Grisard E.C."/>
        </authorList>
    </citation>
    <scope>NUCLEOTIDE SEQUENCE [LARGE SCALE GENOMIC DNA]</scope>
    <source>
        <strain evidence="3 4">SC58</strain>
    </source>
</reference>
<accession>A0A061ITG3</accession>
<dbReference type="AlphaFoldDB" id="A0A061ITG3"/>
<evidence type="ECO:0000313" key="4">
    <source>
        <dbReference type="Proteomes" id="UP000031737"/>
    </source>
</evidence>
<gene>
    <name evidence="3" type="ORF">TRSC58_06482</name>
</gene>
<dbReference type="PROSITE" id="PS50191">
    <property type="entry name" value="CRAL_TRIO"/>
    <property type="match status" value="1"/>
</dbReference>
<keyword evidence="1" id="KW-1133">Transmembrane helix</keyword>
<dbReference type="Gene3D" id="3.40.525.10">
    <property type="entry name" value="CRAL-TRIO lipid binding domain"/>
    <property type="match status" value="1"/>
</dbReference>
<dbReference type="InterPro" id="IPR053012">
    <property type="entry name" value="ER-organelle_contact"/>
</dbReference>
<dbReference type="EMBL" id="AUPL01006482">
    <property type="protein sequence ID" value="ESL05854.1"/>
    <property type="molecule type" value="Genomic_DNA"/>
</dbReference>
<dbReference type="Pfam" id="PF24044">
    <property type="entry name" value="DUF7353"/>
    <property type="match status" value="1"/>
</dbReference>
<evidence type="ECO:0000259" key="2">
    <source>
        <dbReference type="PROSITE" id="PS50191"/>
    </source>
</evidence>
<feature type="domain" description="CRAL-TRIO" evidence="2">
    <location>
        <begin position="87"/>
        <end position="237"/>
    </location>
</feature>
<dbReference type="VEuPathDB" id="TriTrypDB:TRSC58_06482"/>
<evidence type="ECO:0000256" key="1">
    <source>
        <dbReference type="SAM" id="Phobius"/>
    </source>
</evidence>
<dbReference type="Pfam" id="PF00650">
    <property type="entry name" value="CRAL_TRIO"/>
    <property type="match status" value="1"/>
</dbReference>
<protein>
    <recommendedName>
        <fullName evidence="2">CRAL-TRIO domain-containing protein</fullName>
    </recommendedName>
</protein>
<dbReference type="SMART" id="SM00516">
    <property type="entry name" value="SEC14"/>
    <property type="match status" value="1"/>
</dbReference>
<keyword evidence="1" id="KW-0472">Membrane</keyword>
<dbReference type="PANTHER" id="PTHR46384:SF2">
    <property type="entry name" value="CRAL-TRIO DOMAIN-CONTAINING PROTEIN"/>
    <property type="match status" value="1"/>
</dbReference>
<dbReference type="InterPro" id="IPR001251">
    <property type="entry name" value="CRAL-TRIO_dom"/>
</dbReference>
<feature type="transmembrane region" description="Helical" evidence="1">
    <location>
        <begin position="436"/>
        <end position="466"/>
    </location>
</feature>
<dbReference type="InterPro" id="IPR036865">
    <property type="entry name" value="CRAL-TRIO_dom_sf"/>
</dbReference>
<organism evidence="3 4">
    <name type="scientific">Trypanosoma rangeli SC58</name>
    <dbReference type="NCBI Taxonomy" id="429131"/>
    <lineage>
        <taxon>Eukaryota</taxon>
        <taxon>Discoba</taxon>
        <taxon>Euglenozoa</taxon>
        <taxon>Kinetoplastea</taxon>
        <taxon>Metakinetoplastina</taxon>
        <taxon>Trypanosomatida</taxon>
        <taxon>Trypanosomatidae</taxon>
        <taxon>Trypanosoma</taxon>
        <taxon>Herpetosoma</taxon>
    </lineage>
</organism>
<dbReference type="CDD" id="cd00170">
    <property type="entry name" value="SEC14"/>
    <property type="match status" value="1"/>
</dbReference>
<dbReference type="GO" id="GO:0140284">
    <property type="term" value="C:endoplasmic reticulum-endosome membrane contact site"/>
    <property type="evidence" value="ECO:0007669"/>
    <property type="project" value="TreeGrafter"/>
</dbReference>
<evidence type="ECO:0000313" key="3">
    <source>
        <dbReference type="EMBL" id="ESL05854.1"/>
    </source>
</evidence>
<name>A0A061ITG3_TRYRA</name>
<dbReference type="PANTHER" id="PTHR46384">
    <property type="entry name" value="MOTILE SPERM DOMAIN-CONTAINING PROTEIN 2"/>
    <property type="match status" value="1"/>
</dbReference>
<dbReference type="Proteomes" id="UP000031737">
    <property type="component" value="Unassembled WGS sequence"/>
</dbReference>
<dbReference type="GO" id="GO:0012505">
    <property type="term" value="C:endomembrane system"/>
    <property type="evidence" value="ECO:0007669"/>
    <property type="project" value="TreeGrafter"/>
</dbReference>
<dbReference type="InterPro" id="IPR055777">
    <property type="entry name" value="DUF7353"/>
</dbReference>
<keyword evidence="4" id="KW-1185">Reference proteome</keyword>
<comment type="caution">
    <text evidence="3">The sequence shown here is derived from an EMBL/GenBank/DDBJ whole genome shotgun (WGS) entry which is preliminary data.</text>
</comment>
<sequence length="487" mass="55593">MSFALHELGPEAVSYRHLVDEVKLQLNITHDGFDCWIYAFLEKKKYDVQRAVEKLQRRFAMGVGELATYTFTDYMSESLRSGIIQCVGEDKMCRVVFYVVTARDKPVSARREESKANFDMMVSYGVRLRAENKRCQMAMLINQEKASLWSNTDMTFQADIALRVSKFYPGAVDKIYVCNMSRTLAALAKPIFSRLPSIVSDRIMIISDADRKSGKLLEYFDESVLPVALGGSNDCDHEENYVRFAVAIKEHFEQMKSALLRGLSVKEWELTCLFPHGLPEDVNPLADRLGGDELLFASHADAVEESLWSPSSLTFDSSIGVESVDLITCDSLNADRLVTSHSDRGRRAVSGLRSVGPSLTINCRNFLDEYVEQFVLLETFFRSSIAETADREWLSILQREVPARRMLRAAEQNFWKNTFLFQRLPVSIRLISKGSLWLALMVMSVYFLKLPTLVFTVTVLFLVVLVRFKLVKLYRLPFFFFTGILSF</sequence>
<dbReference type="OrthoDB" id="251950at2759"/>